<evidence type="ECO:0000313" key="4">
    <source>
        <dbReference type="EMBL" id="MFD2065763.1"/>
    </source>
</evidence>
<evidence type="ECO:0000256" key="3">
    <source>
        <dbReference type="SAM" id="SignalP"/>
    </source>
</evidence>
<sequence>MKALLYPLLFLLTFSVTTAKAQQTTTEEGTTPAPLARQFNNLKNNSNSYRENNQDYKVVNVNALNAFWTSVQESIKATAQGLVDDRKSAEQELTEARATIESQNQQIQALKQENAQKEEEVQKSEHAVNNLSVLGIDMHKQFYVFLSIGIIVALLILLAVMMLQYKNSKRVAVEKQKAFDAVDEEYNTHKKATREKELKLKRNLQTEMNRIEELNQEIATLKKQPRY</sequence>
<evidence type="ECO:0000256" key="1">
    <source>
        <dbReference type="SAM" id="Coils"/>
    </source>
</evidence>
<protein>
    <recommendedName>
        <fullName evidence="6">tRNA (Guanine-N1)-methyltransferase</fullName>
    </recommendedName>
</protein>
<evidence type="ECO:0008006" key="6">
    <source>
        <dbReference type="Google" id="ProtNLM"/>
    </source>
</evidence>
<dbReference type="RefSeq" id="WP_229961867.1">
    <property type="nucleotide sequence ID" value="NZ_JAJJWI010000016.1"/>
</dbReference>
<proteinExistence type="predicted"/>
<reference evidence="5" key="1">
    <citation type="journal article" date="2019" name="Int. J. Syst. Evol. Microbiol.">
        <title>The Global Catalogue of Microorganisms (GCM) 10K type strain sequencing project: providing services to taxonomists for standard genome sequencing and annotation.</title>
        <authorList>
            <consortium name="The Broad Institute Genomics Platform"/>
            <consortium name="The Broad Institute Genome Sequencing Center for Infectious Disease"/>
            <person name="Wu L."/>
            <person name="Ma J."/>
        </authorList>
    </citation>
    <scope>NUCLEOTIDE SEQUENCE [LARGE SCALE GENOMIC DNA]</scope>
    <source>
        <strain evidence="5">JCM 16545</strain>
    </source>
</reference>
<name>A0ABW4WSQ0_9BACT</name>
<gene>
    <name evidence="4" type="ORF">ACFSKU_02630</name>
</gene>
<keyword evidence="3" id="KW-0732">Signal</keyword>
<dbReference type="Proteomes" id="UP001597369">
    <property type="component" value="Unassembled WGS sequence"/>
</dbReference>
<evidence type="ECO:0000313" key="5">
    <source>
        <dbReference type="Proteomes" id="UP001597369"/>
    </source>
</evidence>
<keyword evidence="2" id="KW-0472">Membrane</keyword>
<feature type="coiled-coil region" evidence="1">
    <location>
        <begin position="194"/>
        <end position="224"/>
    </location>
</feature>
<feature type="transmembrane region" description="Helical" evidence="2">
    <location>
        <begin position="142"/>
        <end position="163"/>
    </location>
</feature>
<accession>A0ABW4WSQ0</accession>
<dbReference type="EMBL" id="JBHUHV010000008">
    <property type="protein sequence ID" value="MFD2065763.1"/>
    <property type="molecule type" value="Genomic_DNA"/>
</dbReference>
<keyword evidence="1" id="KW-0175">Coiled coil</keyword>
<feature type="chain" id="PRO_5047383934" description="tRNA (Guanine-N1)-methyltransferase" evidence="3">
    <location>
        <begin position="22"/>
        <end position="227"/>
    </location>
</feature>
<keyword evidence="2" id="KW-0812">Transmembrane</keyword>
<organism evidence="4 5">
    <name type="scientific">Pontibacter silvestris</name>
    <dbReference type="NCBI Taxonomy" id="2305183"/>
    <lineage>
        <taxon>Bacteria</taxon>
        <taxon>Pseudomonadati</taxon>
        <taxon>Bacteroidota</taxon>
        <taxon>Cytophagia</taxon>
        <taxon>Cytophagales</taxon>
        <taxon>Hymenobacteraceae</taxon>
        <taxon>Pontibacter</taxon>
    </lineage>
</organism>
<keyword evidence="5" id="KW-1185">Reference proteome</keyword>
<comment type="caution">
    <text evidence="4">The sequence shown here is derived from an EMBL/GenBank/DDBJ whole genome shotgun (WGS) entry which is preliminary data.</text>
</comment>
<evidence type="ECO:0000256" key="2">
    <source>
        <dbReference type="SAM" id="Phobius"/>
    </source>
</evidence>
<feature type="coiled-coil region" evidence="1">
    <location>
        <begin position="79"/>
        <end position="127"/>
    </location>
</feature>
<keyword evidence="2" id="KW-1133">Transmembrane helix</keyword>
<feature type="signal peptide" evidence="3">
    <location>
        <begin position="1"/>
        <end position="21"/>
    </location>
</feature>